<keyword evidence="2 4" id="KW-0479">Metal-binding</keyword>
<evidence type="ECO:0000256" key="4">
    <source>
        <dbReference type="PIRSR" id="PIRSR600760-2"/>
    </source>
</evidence>
<dbReference type="RefSeq" id="WP_089421509.1">
    <property type="nucleotide sequence ID" value="NZ_CP022415.1"/>
</dbReference>
<sequence>MPAADLPLLIDAARRAGRIATSFTGPAAQRWDKAGGAGPVTEADLAVNDMLTDVLRTARPDYGWLSEETEDTAARLDTDTVFIIDPIDGTRSFVEGSKTWAHSIAVAQGGQITAAAVYLPMLDKFYTAALGQGAALNGVPLTVSAPRQMRDCSVLVTKPALQPHHWRSGVPPALKPGHRPSLAYRLALVAEGRFDGMLTLRDSWEWDIAAGALIVTEAGGTITDRAGLALKFNNPHPTLNGIIAATPLVHEGLHTALQPASA</sequence>
<feature type="binding site" evidence="4">
    <location>
        <position position="85"/>
    </location>
    <ligand>
        <name>Mg(2+)</name>
        <dbReference type="ChEBI" id="CHEBI:18420"/>
        <label>1</label>
        <note>catalytic</note>
    </ligand>
</feature>
<evidence type="ECO:0000256" key="2">
    <source>
        <dbReference type="ARBA" id="ARBA00022723"/>
    </source>
</evidence>
<dbReference type="Proteomes" id="UP000199754">
    <property type="component" value="Chromosome"/>
</dbReference>
<accession>A0A221K472</accession>
<dbReference type="EMBL" id="CP022415">
    <property type="protein sequence ID" value="ASM73765.1"/>
    <property type="molecule type" value="Genomic_DNA"/>
</dbReference>
<reference evidence="5 6" key="1">
    <citation type="submission" date="2017-07" db="EMBL/GenBank/DDBJ databases">
        <title>Genome Sequence of Sulfitobacter pseudonitzschiae Strain SMR1 Isolated from a culture of the Diatom Skeletonema marinoi.</title>
        <authorList>
            <person name="Topel M."/>
            <person name="Pinder M.I.M."/>
            <person name="Johansson O.N."/>
            <person name="Kourtchenko O."/>
            <person name="Godhe A."/>
            <person name="Clarke A.K."/>
        </authorList>
    </citation>
    <scope>NUCLEOTIDE SEQUENCE [LARGE SCALE GENOMIC DNA]</scope>
    <source>
        <strain evidence="5 6">SMR1</strain>
    </source>
</reference>
<dbReference type="PRINTS" id="PR00377">
    <property type="entry name" value="IMPHPHTASES"/>
</dbReference>
<evidence type="ECO:0000313" key="5">
    <source>
        <dbReference type="EMBL" id="ASM73765.1"/>
    </source>
</evidence>
<dbReference type="InterPro" id="IPR020550">
    <property type="entry name" value="Inositol_monophosphatase_CS"/>
</dbReference>
<keyword evidence="3 4" id="KW-0460">Magnesium</keyword>
<dbReference type="SUPFAM" id="SSF56655">
    <property type="entry name" value="Carbohydrate phosphatase"/>
    <property type="match status" value="1"/>
</dbReference>
<dbReference type="STRING" id="1402135.SAMN05444149_104422"/>
<dbReference type="GO" id="GO:0007165">
    <property type="term" value="P:signal transduction"/>
    <property type="evidence" value="ECO:0007669"/>
    <property type="project" value="TreeGrafter"/>
</dbReference>
<proteinExistence type="inferred from homology"/>
<feature type="binding site" evidence="4">
    <location>
        <position position="87"/>
    </location>
    <ligand>
        <name>Mg(2+)</name>
        <dbReference type="ChEBI" id="CHEBI:18420"/>
        <label>1</label>
        <note>catalytic</note>
    </ligand>
</feature>
<dbReference type="KEGG" id="spse:SULPSESMR1_02984"/>
<dbReference type="OrthoDB" id="9785695at2"/>
<dbReference type="PANTHER" id="PTHR20854">
    <property type="entry name" value="INOSITOL MONOPHOSPHATASE"/>
    <property type="match status" value="1"/>
</dbReference>
<dbReference type="GO" id="GO:0046854">
    <property type="term" value="P:phosphatidylinositol phosphate biosynthetic process"/>
    <property type="evidence" value="ECO:0007669"/>
    <property type="project" value="InterPro"/>
</dbReference>
<evidence type="ECO:0000256" key="1">
    <source>
        <dbReference type="ARBA" id="ARBA00009759"/>
    </source>
</evidence>
<gene>
    <name evidence="5" type="primary">suhB</name>
    <name evidence="5" type="ORF">SULPSESMR1_02984</name>
</gene>
<keyword evidence="6" id="KW-1185">Reference proteome</keyword>
<comment type="cofactor">
    <cofactor evidence="4">
        <name>Mg(2+)</name>
        <dbReference type="ChEBI" id="CHEBI:18420"/>
    </cofactor>
</comment>
<dbReference type="GO" id="GO:0046872">
    <property type="term" value="F:metal ion binding"/>
    <property type="evidence" value="ECO:0007669"/>
    <property type="project" value="UniProtKB-KW"/>
</dbReference>
<dbReference type="Gene3D" id="3.40.190.80">
    <property type="match status" value="1"/>
</dbReference>
<protein>
    <submittedName>
        <fullName evidence="5">Inositol-1-monophosphatase</fullName>
        <ecNumber evidence="5">3.1.3.25</ecNumber>
    </submittedName>
</protein>
<dbReference type="InterPro" id="IPR000760">
    <property type="entry name" value="Inositol_monophosphatase-like"/>
</dbReference>
<dbReference type="PROSITE" id="PS00630">
    <property type="entry name" value="IMP_2"/>
    <property type="match status" value="1"/>
</dbReference>
<organism evidence="5 6">
    <name type="scientific">Pseudosulfitobacter pseudonitzschiae</name>
    <dbReference type="NCBI Taxonomy" id="1402135"/>
    <lineage>
        <taxon>Bacteria</taxon>
        <taxon>Pseudomonadati</taxon>
        <taxon>Pseudomonadota</taxon>
        <taxon>Alphaproteobacteria</taxon>
        <taxon>Rhodobacterales</taxon>
        <taxon>Roseobacteraceae</taxon>
        <taxon>Pseudosulfitobacter</taxon>
    </lineage>
</organism>
<feature type="binding site" evidence="4">
    <location>
        <position position="207"/>
    </location>
    <ligand>
        <name>Mg(2+)</name>
        <dbReference type="ChEBI" id="CHEBI:18420"/>
        <label>1</label>
        <note>catalytic</note>
    </ligand>
</feature>
<dbReference type="AlphaFoldDB" id="A0A221K472"/>
<dbReference type="GO" id="GO:0008934">
    <property type="term" value="F:inositol monophosphate 1-phosphatase activity"/>
    <property type="evidence" value="ECO:0007669"/>
    <property type="project" value="TreeGrafter"/>
</dbReference>
<dbReference type="PANTHER" id="PTHR20854:SF4">
    <property type="entry name" value="INOSITOL-1-MONOPHOSPHATASE-RELATED"/>
    <property type="match status" value="1"/>
</dbReference>
<dbReference type="Gene3D" id="3.30.540.10">
    <property type="entry name" value="Fructose-1,6-Bisphosphatase, subunit A, domain 1"/>
    <property type="match status" value="1"/>
</dbReference>
<comment type="similarity">
    <text evidence="1">Belongs to the inositol monophosphatase superfamily.</text>
</comment>
<dbReference type="GO" id="GO:0006020">
    <property type="term" value="P:inositol metabolic process"/>
    <property type="evidence" value="ECO:0007669"/>
    <property type="project" value="TreeGrafter"/>
</dbReference>
<dbReference type="EC" id="3.1.3.25" evidence="5"/>
<name>A0A221K472_9RHOB</name>
<feature type="binding site" evidence="4">
    <location>
        <position position="88"/>
    </location>
    <ligand>
        <name>Mg(2+)</name>
        <dbReference type="ChEBI" id="CHEBI:18420"/>
        <label>1</label>
        <note>catalytic</note>
    </ligand>
</feature>
<evidence type="ECO:0000313" key="6">
    <source>
        <dbReference type="Proteomes" id="UP000199754"/>
    </source>
</evidence>
<feature type="binding site" evidence="4">
    <location>
        <position position="67"/>
    </location>
    <ligand>
        <name>Mg(2+)</name>
        <dbReference type="ChEBI" id="CHEBI:18420"/>
        <label>1</label>
        <note>catalytic</note>
    </ligand>
</feature>
<dbReference type="Pfam" id="PF00459">
    <property type="entry name" value="Inositol_P"/>
    <property type="match status" value="1"/>
</dbReference>
<keyword evidence="5" id="KW-0378">Hydrolase</keyword>
<dbReference type="CDD" id="cd01638">
    <property type="entry name" value="CysQ"/>
    <property type="match status" value="1"/>
</dbReference>
<evidence type="ECO:0000256" key="3">
    <source>
        <dbReference type="ARBA" id="ARBA00022842"/>
    </source>
</evidence>